<gene>
    <name evidence="1" type="ORF">FNV43_RR09557</name>
</gene>
<evidence type="ECO:0000313" key="2">
    <source>
        <dbReference type="Proteomes" id="UP000796880"/>
    </source>
</evidence>
<reference evidence="1" key="1">
    <citation type="submission" date="2020-03" db="EMBL/GenBank/DDBJ databases">
        <title>A high-quality chromosome-level genome assembly of a woody plant with both climbing and erect habits, Rhamnella rubrinervis.</title>
        <authorList>
            <person name="Lu Z."/>
            <person name="Yang Y."/>
            <person name="Zhu X."/>
            <person name="Sun Y."/>
        </authorList>
    </citation>
    <scope>NUCLEOTIDE SEQUENCE</scope>
    <source>
        <strain evidence="1">BYM</strain>
        <tissue evidence="1">Leaf</tissue>
    </source>
</reference>
<sequence length="139" mass="15564">MTRSASSRRYRRDPDDLFESTMREAGEYIRFNDMKGISNPVDKRMGRIHEAMATTRIGPEREIIHGARSGSSGHTGKIAHLGEIEEVEARISGDSLKSEQMGLARAKGGRGKILLLNKRSGGWKIINSTWRLLRWRAGG</sequence>
<organism evidence="1 2">
    <name type="scientific">Rhamnella rubrinervis</name>
    <dbReference type="NCBI Taxonomy" id="2594499"/>
    <lineage>
        <taxon>Eukaryota</taxon>
        <taxon>Viridiplantae</taxon>
        <taxon>Streptophyta</taxon>
        <taxon>Embryophyta</taxon>
        <taxon>Tracheophyta</taxon>
        <taxon>Spermatophyta</taxon>
        <taxon>Magnoliopsida</taxon>
        <taxon>eudicotyledons</taxon>
        <taxon>Gunneridae</taxon>
        <taxon>Pentapetalae</taxon>
        <taxon>rosids</taxon>
        <taxon>fabids</taxon>
        <taxon>Rosales</taxon>
        <taxon>Rhamnaceae</taxon>
        <taxon>rhamnoid group</taxon>
        <taxon>Rhamneae</taxon>
        <taxon>Rhamnella</taxon>
    </lineage>
</organism>
<protein>
    <submittedName>
        <fullName evidence="1">Uncharacterized protein</fullName>
    </submittedName>
</protein>
<name>A0A8K0HBJ6_9ROSA</name>
<dbReference type="Proteomes" id="UP000796880">
    <property type="component" value="Unassembled WGS sequence"/>
</dbReference>
<comment type="caution">
    <text evidence="1">The sequence shown here is derived from an EMBL/GenBank/DDBJ whole genome shotgun (WGS) entry which is preliminary data.</text>
</comment>
<dbReference type="EMBL" id="VOIH02000004">
    <property type="protein sequence ID" value="KAF3448843.1"/>
    <property type="molecule type" value="Genomic_DNA"/>
</dbReference>
<dbReference type="AlphaFoldDB" id="A0A8K0HBJ6"/>
<accession>A0A8K0HBJ6</accession>
<proteinExistence type="predicted"/>
<evidence type="ECO:0000313" key="1">
    <source>
        <dbReference type="EMBL" id="KAF3448843.1"/>
    </source>
</evidence>
<keyword evidence="2" id="KW-1185">Reference proteome</keyword>